<dbReference type="GO" id="GO:0009247">
    <property type="term" value="P:glycolipid biosynthetic process"/>
    <property type="evidence" value="ECO:0007669"/>
    <property type="project" value="UniProtKB-ARBA"/>
</dbReference>
<dbReference type="AlphaFoldDB" id="A0A2W1MYE1"/>
<dbReference type="PANTHER" id="PTHR30606:SF10">
    <property type="entry name" value="PHOSPHATIDYLINOSITOL MANNOSIDE ACYLTRANSFERASE"/>
    <property type="match status" value="1"/>
</dbReference>
<keyword evidence="5 7" id="KW-0472">Membrane</keyword>
<evidence type="ECO:0000313" key="9">
    <source>
        <dbReference type="Proteomes" id="UP000249248"/>
    </source>
</evidence>
<keyword evidence="3" id="KW-0997">Cell inner membrane</keyword>
<keyword evidence="7" id="KW-0812">Transmembrane</keyword>
<keyword evidence="6" id="KW-0012">Acyltransferase</keyword>
<dbReference type="RefSeq" id="WP_111064105.1">
    <property type="nucleotide sequence ID" value="NZ_JBHUCU010000037.1"/>
</dbReference>
<dbReference type="EMBL" id="QKSB01000010">
    <property type="protein sequence ID" value="PZE16220.1"/>
    <property type="molecule type" value="Genomic_DNA"/>
</dbReference>
<keyword evidence="9" id="KW-1185">Reference proteome</keyword>
<dbReference type="Proteomes" id="UP000249248">
    <property type="component" value="Unassembled WGS sequence"/>
</dbReference>
<dbReference type="PANTHER" id="PTHR30606">
    <property type="entry name" value="LIPID A BIOSYNTHESIS LAUROYL ACYLTRANSFERASE"/>
    <property type="match status" value="1"/>
</dbReference>
<dbReference type="GO" id="GO:0005886">
    <property type="term" value="C:plasma membrane"/>
    <property type="evidence" value="ECO:0007669"/>
    <property type="project" value="UniProtKB-SubCell"/>
</dbReference>
<proteinExistence type="predicted"/>
<comment type="caution">
    <text evidence="8">The sequence shown here is derived from an EMBL/GenBank/DDBJ whole genome shotgun (WGS) entry which is preliminary data.</text>
</comment>
<protein>
    <recommendedName>
        <fullName evidence="10">Lipid A biosynthesis acyltransferase</fullName>
    </recommendedName>
</protein>
<comment type="subcellular location">
    <subcellularLocation>
        <location evidence="1">Cell inner membrane</location>
    </subcellularLocation>
</comment>
<evidence type="ECO:0008006" key="10">
    <source>
        <dbReference type="Google" id="ProtNLM"/>
    </source>
</evidence>
<evidence type="ECO:0000256" key="7">
    <source>
        <dbReference type="SAM" id="Phobius"/>
    </source>
</evidence>
<reference evidence="8 9" key="1">
    <citation type="submission" date="2018-06" db="EMBL/GenBank/DDBJ databases">
        <title>The draft genome sequence of Crocinitomix sp. SM1701.</title>
        <authorList>
            <person name="Zhang X."/>
        </authorList>
    </citation>
    <scope>NUCLEOTIDE SEQUENCE [LARGE SCALE GENOMIC DNA]</scope>
    <source>
        <strain evidence="8 9">SM1701</strain>
    </source>
</reference>
<evidence type="ECO:0000256" key="3">
    <source>
        <dbReference type="ARBA" id="ARBA00022519"/>
    </source>
</evidence>
<evidence type="ECO:0000256" key="1">
    <source>
        <dbReference type="ARBA" id="ARBA00004533"/>
    </source>
</evidence>
<keyword evidence="2" id="KW-1003">Cell membrane</keyword>
<evidence type="ECO:0000256" key="4">
    <source>
        <dbReference type="ARBA" id="ARBA00022679"/>
    </source>
</evidence>
<evidence type="ECO:0000256" key="5">
    <source>
        <dbReference type="ARBA" id="ARBA00023136"/>
    </source>
</evidence>
<feature type="transmembrane region" description="Helical" evidence="7">
    <location>
        <begin position="6"/>
        <end position="37"/>
    </location>
</feature>
<keyword evidence="4" id="KW-0808">Transferase</keyword>
<dbReference type="Pfam" id="PF03279">
    <property type="entry name" value="Lip_A_acyltrans"/>
    <property type="match status" value="1"/>
</dbReference>
<name>A0A2W1MYE1_9FLAO</name>
<keyword evidence="7" id="KW-1133">Transmembrane helix</keyword>
<dbReference type="CDD" id="cd07984">
    <property type="entry name" value="LPLAT_LABLAT-like"/>
    <property type="match status" value="1"/>
</dbReference>
<evidence type="ECO:0000256" key="6">
    <source>
        <dbReference type="ARBA" id="ARBA00023315"/>
    </source>
</evidence>
<organism evidence="8 9">
    <name type="scientific">Putridiphycobacter roseus</name>
    <dbReference type="NCBI Taxonomy" id="2219161"/>
    <lineage>
        <taxon>Bacteria</taxon>
        <taxon>Pseudomonadati</taxon>
        <taxon>Bacteroidota</taxon>
        <taxon>Flavobacteriia</taxon>
        <taxon>Flavobacteriales</taxon>
        <taxon>Crocinitomicaceae</taxon>
        <taxon>Putridiphycobacter</taxon>
    </lineage>
</organism>
<evidence type="ECO:0000256" key="2">
    <source>
        <dbReference type="ARBA" id="ARBA00022475"/>
    </source>
</evidence>
<accession>A0A2W1MYE1</accession>
<sequence length="307" mass="35812">MLSKILYYGILLPLSYLPLGLLYLLFKPVFWVLYYVVGYRKKVVEKNIAQSLPEKTLSERKQIIRDFYLFLTQLLAESIKNLSISKKNLTKRLTVKNPELMEKLYQEGKSVIFLSAHYNNWEFLITAQNIIFPHQAIGIGTPLSNSFFNTKINKRRARFGMAIANANDYKAILSAHSKTPTATLMLGDQAPNHVENSYWTEFLHQKTPFFFGAEIMANQNQSAVVYGTLQKVKKGYYQLELKLITASPNDEKYGMITQEYADLLAQDIQHEPSKWLWSHKRWKRQIPENLTAVQFSHQQRFEDKFRN</sequence>
<dbReference type="InterPro" id="IPR004960">
    <property type="entry name" value="LipA_acyltrans"/>
</dbReference>
<gene>
    <name evidence="8" type="ORF">DNU06_13915</name>
</gene>
<dbReference type="GO" id="GO:0016746">
    <property type="term" value="F:acyltransferase activity"/>
    <property type="evidence" value="ECO:0007669"/>
    <property type="project" value="UniProtKB-KW"/>
</dbReference>
<dbReference type="OrthoDB" id="9801955at2"/>
<evidence type="ECO:0000313" key="8">
    <source>
        <dbReference type="EMBL" id="PZE16220.1"/>
    </source>
</evidence>